<dbReference type="InterPro" id="IPR000639">
    <property type="entry name" value="Epox_hydrolase-like"/>
</dbReference>
<comment type="similarity">
    <text evidence="2">Belongs to the AB hydrolase superfamily. Epoxide hydrolase family.</text>
</comment>
<dbReference type="STRING" id="4097.A0A1S4C711"/>
<accession>A0A1S4C711</accession>
<dbReference type="OMA" id="RCIQLDC"/>
<reference evidence="3" key="1">
    <citation type="journal article" date="2014" name="Nat. Commun.">
        <title>The tobacco genome sequence and its comparison with those of tomato and potato.</title>
        <authorList>
            <person name="Sierro N."/>
            <person name="Battey J.N."/>
            <person name="Ouadi S."/>
            <person name="Bakaher N."/>
            <person name="Bovet L."/>
            <person name="Willig A."/>
            <person name="Goepfert S."/>
            <person name="Peitsch M.C."/>
            <person name="Ivanov N.V."/>
        </authorList>
    </citation>
    <scope>NUCLEOTIDE SEQUENCE [LARGE SCALE GENOMIC DNA]</scope>
</reference>
<organism evidence="3 4">
    <name type="scientific">Nicotiana tabacum</name>
    <name type="common">Common tobacco</name>
    <dbReference type="NCBI Taxonomy" id="4097"/>
    <lineage>
        <taxon>Eukaryota</taxon>
        <taxon>Viridiplantae</taxon>
        <taxon>Streptophyta</taxon>
        <taxon>Embryophyta</taxon>
        <taxon>Tracheophyta</taxon>
        <taxon>Spermatophyta</taxon>
        <taxon>Magnoliopsida</taxon>
        <taxon>eudicotyledons</taxon>
        <taxon>Gunneridae</taxon>
        <taxon>Pentapetalae</taxon>
        <taxon>asterids</taxon>
        <taxon>lamiids</taxon>
        <taxon>Solanales</taxon>
        <taxon>Solanaceae</taxon>
        <taxon>Nicotianoideae</taxon>
        <taxon>Nicotianeae</taxon>
        <taxon>Nicotiana</taxon>
    </lineage>
</organism>
<sequence length="312" mass="35562">MEEIKHKFIEVNGLKLHVAEIGSESSPAVVFLHGFPEIWYSWRYQMIAMAKAGFRAIAFDYRGYGLSEQPTEPEKTTFLDFDNDLLELLDALNIPKAFLVGKDFAAFVISLFVVLHEERVSGFVTMGVPFMLPGASDYGLPEGFYITRWMEPGRAEADFGRFDAKTVVRKINILFSRSEIPIADENQEILDLVEPGTPLPYWFSEKDLAIYGAKYEKSGFRTALQVPYRAMAEQLNVTARTVQVPAMLIMGEKDYVLKFPGMEDYIRGEELKSLVPKLEIVFMRKGTHFVQEQMPNEVNQLLLSFLLQNKST</sequence>
<dbReference type="RefSeq" id="XP_016496928.1">
    <property type="nucleotide sequence ID" value="XM_016641442.1"/>
</dbReference>
<dbReference type="GO" id="GO:0016787">
    <property type="term" value="F:hydrolase activity"/>
    <property type="evidence" value="ECO:0000318"/>
    <property type="project" value="GO_Central"/>
</dbReference>
<evidence type="ECO:0000313" key="3">
    <source>
        <dbReference type="Proteomes" id="UP000790787"/>
    </source>
</evidence>
<dbReference type="Pfam" id="PF00561">
    <property type="entry name" value="Abhydrolase_1"/>
    <property type="match status" value="1"/>
</dbReference>
<keyword evidence="1" id="KW-0378">Hydrolase</keyword>
<proteinExistence type="inferred from homology"/>
<dbReference type="Proteomes" id="UP000790787">
    <property type="component" value="Chromosome 21"/>
</dbReference>
<dbReference type="PaxDb" id="4097-A0A1S4C711"/>
<dbReference type="KEGG" id="nta:107815807"/>
<dbReference type="OrthoDB" id="7130006at2759"/>
<dbReference type="SMR" id="A0A1S4C711"/>
<gene>
    <name evidence="4" type="primary">LOC107815807</name>
</gene>
<dbReference type="Gene3D" id="3.40.50.1820">
    <property type="entry name" value="alpha/beta hydrolase"/>
    <property type="match status" value="1"/>
</dbReference>
<evidence type="ECO:0000256" key="2">
    <source>
        <dbReference type="ARBA" id="ARBA00038334"/>
    </source>
</evidence>
<dbReference type="InterPro" id="IPR029058">
    <property type="entry name" value="AB_hydrolase_fold"/>
</dbReference>
<dbReference type="SUPFAM" id="SSF53474">
    <property type="entry name" value="alpha/beta-Hydrolases"/>
    <property type="match status" value="1"/>
</dbReference>
<protein>
    <submittedName>
        <fullName evidence="4">Bifunctional epoxide hydrolase 2-like isoform X1</fullName>
    </submittedName>
</protein>
<dbReference type="AlphaFoldDB" id="A0A1S4C711"/>
<dbReference type="PRINTS" id="PR00412">
    <property type="entry name" value="EPOXHYDRLASE"/>
</dbReference>
<reference evidence="4" key="2">
    <citation type="submission" date="2025-08" db="UniProtKB">
        <authorList>
            <consortium name="RefSeq"/>
        </authorList>
    </citation>
    <scope>IDENTIFICATION</scope>
</reference>
<dbReference type="PANTHER" id="PTHR43329">
    <property type="entry name" value="EPOXIDE HYDROLASE"/>
    <property type="match status" value="1"/>
</dbReference>
<evidence type="ECO:0000313" key="4">
    <source>
        <dbReference type="RefSeq" id="XP_016496928.1"/>
    </source>
</evidence>
<keyword evidence="3" id="KW-1185">Reference proteome</keyword>
<dbReference type="GeneID" id="107815807"/>
<dbReference type="InterPro" id="IPR000073">
    <property type="entry name" value="AB_hydrolase_1"/>
</dbReference>
<evidence type="ECO:0000256" key="1">
    <source>
        <dbReference type="ARBA" id="ARBA00022801"/>
    </source>
</evidence>
<name>A0A1S4C711_TOBAC</name>